<accession>A0A4C1VQD2</accession>
<protein>
    <submittedName>
        <fullName evidence="1">Uncharacterized protein</fullName>
    </submittedName>
</protein>
<proteinExistence type="predicted"/>
<evidence type="ECO:0000313" key="2">
    <source>
        <dbReference type="Proteomes" id="UP000299102"/>
    </source>
</evidence>
<sequence length="135" mass="15154">MSYVITGGRGREWSLRYDRESVYRAHVVLMREKCKVHGHGPSIKTCETHMCRRMRHLQVAAELSLVTRCTCSNRHILLPCQRPKLASSKSAVSLHVRARLTTGCGAFRGLGVRAEGARPAARGRRLVEHFVGFSL</sequence>
<comment type="caution">
    <text evidence="1">The sequence shown here is derived from an EMBL/GenBank/DDBJ whole genome shotgun (WGS) entry which is preliminary data.</text>
</comment>
<name>A0A4C1VQD2_EUMVA</name>
<dbReference type="EMBL" id="BGZK01000384">
    <property type="protein sequence ID" value="GBP40602.1"/>
    <property type="molecule type" value="Genomic_DNA"/>
</dbReference>
<evidence type="ECO:0000313" key="1">
    <source>
        <dbReference type="EMBL" id="GBP40602.1"/>
    </source>
</evidence>
<reference evidence="1 2" key="1">
    <citation type="journal article" date="2019" name="Commun. Biol.">
        <title>The bagworm genome reveals a unique fibroin gene that provides high tensile strength.</title>
        <authorList>
            <person name="Kono N."/>
            <person name="Nakamura H."/>
            <person name="Ohtoshi R."/>
            <person name="Tomita M."/>
            <person name="Numata K."/>
            <person name="Arakawa K."/>
        </authorList>
    </citation>
    <scope>NUCLEOTIDE SEQUENCE [LARGE SCALE GENOMIC DNA]</scope>
</reference>
<dbReference type="AlphaFoldDB" id="A0A4C1VQD2"/>
<keyword evidence="2" id="KW-1185">Reference proteome</keyword>
<dbReference type="Proteomes" id="UP000299102">
    <property type="component" value="Unassembled WGS sequence"/>
</dbReference>
<organism evidence="1 2">
    <name type="scientific">Eumeta variegata</name>
    <name type="common">Bagworm moth</name>
    <name type="synonym">Eumeta japonica</name>
    <dbReference type="NCBI Taxonomy" id="151549"/>
    <lineage>
        <taxon>Eukaryota</taxon>
        <taxon>Metazoa</taxon>
        <taxon>Ecdysozoa</taxon>
        <taxon>Arthropoda</taxon>
        <taxon>Hexapoda</taxon>
        <taxon>Insecta</taxon>
        <taxon>Pterygota</taxon>
        <taxon>Neoptera</taxon>
        <taxon>Endopterygota</taxon>
        <taxon>Lepidoptera</taxon>
        <taxon>Glossata</taxon>
        <taxon>Ditrysia</taxon>
        <taxon>Tineoidea</taxon>
        <taxon>Psychidae</taxon>
        <taxon>Oiketicinae</taxon>
        <taxon>Eumeta</taxon>
    </lineage>
</organism>
<gene>
    <name evidence="1" type="ORF">EVAR_41682_1</name>
</gene>